<gene>
    <name evidence="2" type="ORF">PMKS-004018</name>
</gene>
<evidence type="ECO:0000256" key="1">
    <source>
        <dbReference type="SAM" id="MobiDB-lite"/>
    </source>
</evidence>
<feature type="compositionally biased region" description="Low complexity" evidence="1">
    <location>
        <begin position="219"/>
        <end position="229"/>
    </location>
</feature>
<feature type="region of interest" description="Disordered" evidence="1">
    <location>
        <begin position="184"/>
        <end position="250"/>
    </location>
</feature>
<reference evidence="2 3" key="1">
    <citation type="submission" date="2016-08" db="EMBL/GenBank/DDBJ databases">
        <title>Whole genome shotgun sequence of Pichia membranifaciens KS47-1.</title>
        <authorList>
            <person name="Konishi M."/>
            <person name="Ishida M."/>
            <person name="Arakawa T."/>
            <person name="Kato Y."/>
            <person name="Horiuchi J."/>
        </authorList>
    </citation>
    <scope>NUCLEOTIDE SEQUENCE [LARGE SCALE GENOMIC DNA]</scope>
    <source>
        <strain evidence="2 3">KS47-1</strain>
    </source>
</reference>
<comment type="caution">
    <text evidence="2">The sequence shown here is derived from an EMBL/GenBank/DDBJ whole genome shotgun (WGS) entry which is preliminary data.</text>
</comment>
<feature type="region of interest" description="Disordered" evidence="1">
    <location>
        <begin position="18"/>
        <end position="51"/>
    </location>
</feature>
<evidence type="ECO:0000313" key="3">
    <source>
        <dbReference type="Proteomes" id="UP000186136"/>
    </source>
</evidence>
<accession>A0A1Q2YLT5</accession>
<dbReference type="AlphaFoldDB" id="A0A1Q2YLT5"/>
<proteinExistence type="predicted"/>
<feature type="compositionally biased region" description="Low complexity" evidence="1">
    <location>
        <begin position="82"/>
        <end position="92"/>
    </location>
</feature>
<dbReference type="EMBL" id="BDGI01000182">
    <property type="protein sequence ID" value="GAV30504.1"/>
    <property type="molecule type" value="Genomic_DNA"/>
</dbReference>
<sequence length="300" mass="32186">MNLPSASLLPVSFPVPSSASFKLVSRPEESNPSEGSRLDGPTTESNNVGIDPILTDKVVDSKAIKTDAEITVKSEQVDAKPTTTTTTTTTGTQSNQQQDYMMLMPSYANNVSRMNFGIIGGQIFTPGSIGVEYSFDNASLSAGFGISPVIGFNNGLMSAIQYQSSKVTDIKHLSSLANELDTKFADDGNSNNEADGSNSFDNDKNNNIITDDSNDKSCNDSNNCGNNNGKSEEGAIKNLNSLDPADKPLLNKTTNKLKGILLKEGQSKVTKKNVQLPSRRNFLNPALRHLHLDDVFDGKA</sequence>
<dbReference type="Proteomes" id="UP000186136">
    <property type="component" value="Unassembled WGS sequence"/>
</dbReference>
<feature type="compositionally biased region" description="Polar residues" evidence="1">
    <location>
        <begin position="188"/>
        <end position="200"/>
    </location>
</feature>
<keyword evidence="3" id="KW-1185">Reference proteome</keyword>
<evidence type="ECO:0000313" key="2">
    <source>
        <dbReference type="EMBL" id="GAV30504.1"/>
    </source>
</evidence>
<feature type="region of interest" description="Disordered" evidence="1">
    <location>
        <begin position="75"/>
        <end position="94"/>
    </location>
</feature>
<organism evidence="2 3">
    <name type="scientific">Pichia membranifaciens</name>
    <dbReference type="NCBI Taxonomy" id="4926"/>
    <lineage>
        <taxon>Eukaryota</taxon>
        <taxon>Fungi</taxon>
        <taxon>Dikarya</taxon>
        <taxon>Ascomycota</taxon>
        <taxon>Saccharomycotina</taxon>
        <taxon>Pichiomycetes</taxon>
        <taxon>Pichiales</taxon>
        <taxon>Pichiaceae</taxon>
        <taxon>Pichia</taxon>
    </lineage>
</organism>
<dbReference type="OrthoDB" id="1095242at2759"/>
<name>A0A1Q2YLT5_9ASCO</name>
<protein>
    <submittedName>
        <fullName evidence="2">Uncharacterized protein</fullName>
    </submittedName>
</protein>